<gene>
    <name evidence="1" type="primary">ORF32306</name>
</gene>
<sequence length="59" mass="7222">MLHHYSLAKRMKTKKEGSAENVYVEPNKEDIAFSHISKHHFQGEHYKKMNYFIYKLYKF</sequence>
<dbReference type="AlphaFoldDB" id="A0A0B6YQY8"/>
<dbReference type="EMBL" id="HACG01011336">
    <property type="protein sequence ID" value="CEK58201.1"/>
    <property type="molecule type" value="Transcribed_RNA"/>
</dbReference>
<accession>A0A0B6YQY8</accession>
<name>A0A0B6YQY8_9EUPU</name>
<organism evidence="1">
    <name type="scientific">Arion vulgaris</name>
    <dbReference type="NCBI Taxonomy" id="1028688"/>
    <lineage>
        <taxon>Eukaryota</taxon>
        <taxon>Metazoa</taxon>
        <taxon>Spiralia</taxon>
        <taxon>Lophotrochozoa</taxon>
        <taxon>Mollusca</taxon>
        <taxon>Gastropoda</taxon>
        <taxon>Heterobranchia</taxon>
        <taxon>Euthyneura</taxon>
        <taxon>Panpulmonata</taxon>
        <taxon>Eupulmonata</taxon>
        <taxon>Stylommatophora</taxon>
        <taxon>Helicina</taxon>
        <taxon>Arionoidea</taxon>
        <taxon>Arionidae</taxon>
        <taxon>Arion</taxon>
    </lineage>
</organism>
<evidence type="ECO:0000313" key="1">
    <source>
        <dbReference type="EMBL" id="CEK58201.1"/>
    </source>
</evidence>
<reference evidence="1" key="1">
    <citation type="submission" date="2014-12" db="EMBL/GenBank/DDBJ databases">
        <title>Insight into the proteome of Arion vulgaris.</title>
        <authorList>
            <person name="Aradska J."/>
            <person name="Bulat T."/>
            <person name="Smidak R."/>
            <person name="Sarate P."/>
            <person name="Gangsoo J."/>
            <person name="Sialana F."/>
            <person name="Bilban M."/>
            <person name="Lubec G."/>
        </authorList>
    </citation>
    <scope>NUCLEOTIDE SEQUENCE</scope>
    <source>
        <tissue evidence="1">Skin</tissue>
    </source>
</reference>
<proteinExistence type="predicted"/>
<protein>
    <submittedName>
        <fullName evidence="1">Uncharacterized protein</fullName>
    </submittedName>
</protein>